<proteinExistence type="predicted"/>
<dbReference type="AlphaFoldDB" id="A0A0G1CFA5"/>
<reference evidence="2 3" key="1">
    <citation type="journal article" date="2015" name="Nature">
        <title>rRNA introns, odd ribosomes, and small enigmatic genomes across a large radiation of phyla.</title>
        <authorList>
            <person name="Brown C.T."/>
            <person name="Hug L.A."/>
            <person name="Thomas B.C."/>
            <person name="Sharon I."/>
            <person name="Castelle C.J."/>
            <person name="Singh A."/>
            <person name="Wilkins M.J."/>
            <person name="Williams K.H."/>
            <person name="Banfield J.F."/>
        </authorList>
    </citation>
    <scope>NUCLEOTIDE SEQUENCE [LARGE SCALE GENOMIC DNA]</scope>
</reference>
<dbReference type="InterPro" id="IPR007235">
    <property type="entry name" value="Glyco_trans_28_C"/>
</dbReference>
<evidence type="ECO:0000313" key="2">
    <source>
        <dbReference type="EMBL" id="KKS84495.1"/>
    </source>
</evidence>
<dbReference type="GO" id="GO:0016758">
    <property type="term" value="F:hexosyltransferase activity"/>
    <property type="evidence" value="ECO:0007669"/>
    <property type="project" value="InterPro"/>
</dbReference>
<dbReference type="EMBL" id="LCFB01000018">
    <property type="protein sequence ID" value="KKS84495.1"/>
    <property type="molecule type" value="Genomic_DNA"/>
</dbReference>
<evidence type="ECO:0000259" key="1">
    <source>
        <dbReference type="Pfam" id="PF04101"/>
    </source>
</evidence>
<comment type="caution">
    <text evidence="2">The sequence shown here is derived from an EMBL/GenBank/DDBJ whole genome shotgun (WGS) entry which is preliminary data.</text>
</comment>
<dbReference type="Gene3D" id="3.40.50.2000">
    <property type="entry name" value="Glycogen Phosphorylase B"/>
    <property type="match status" value="1"/>
</dbReference>
<dbReference type="Proteomes" id="UP000034543">
    <property type="component" value="Unassembled WGS sequence"/>
</dbReference>
<organism evidence="2 3">
    <name type="scientific">Candidatus Gottesmanbacteria bacterium GW2011_GWA1_43_11</name>
    <dbReference type="NCBI Taxonomy" id="1618436"/>
    <lineage>
        <taxon>Bacteria</taxon>
        <taxon>Candidatus Gottesmaniibacteriota</taxon>
    </lineage>
</organism>
<evidence type="ECO:0000313" key="3">
    <source>
        <dbReference type="Proteomes" id="UP000034543"/>
    </source>
</evidence>
<dbReference type="STRING" id="1618436.UV59_C0018G0007"/>
<name>A0A0G1CFA5_9BACT</name>
<dbReference type="Pfam" id="PF04101">
    <property type="entry name" value="Glyco_tran_28_C"/>
    <property type="match status" value="1"/>
</dbReference>
<accession>A0A0G1CFA5</accession>
<protein>
    <submittedName>
        <fullName evidence="2">Cps14G</fullName>
    </submittedName>
</protein>
<feature type="domain" description="Glycosyl transferase family 28 C-terminal" evidence="1">
    <location>
        <begin position="1"/>
        <end position="116"/>
    </location>
</feature>
<sequence length="162" mass="19112">MIFVTVGTTKFPFERMSGLIYSLAKDRYRNRLIVYQHGETPIGWRLKNVRLVKFLSDSRHKDMIKKSNIIICHGGPVTIYLSLLYGKQPFVIAREKKYGEHVNDHQLHFCKKLAQEKKIALVTNIDDFSKRRYLQRVPASNFKREHLVINFLDYYTQELAAH</sequence>
<gene>
    <name evidence="2" type="ORF">UV59_C0018G0007</name>
</gene>